<dbReference type="InterPro" id="IPR029063">
    <property type="entry name" value="SAM-dependent_MTases_sf"/>
</dbReference>
<keyword evidence="3" id="KW-0808">Transferase</keyword>
<evidence type="ECO:0000259" key="5">
    <source>
        <dbReference type="Pfam" id="PF13966"/>
    </source>
</evidence>
<evidence type="ECO:0000256" key="3">
    <source>
        <dbReference type="ARBA" id="ARBA00022679"/>
    </source>
</evidence>
<reference evidence="6" key="1">
    <citation type="submission" date="2019-12" db="EMBL/GenBank/DDBJ databases">
        <title>Genome sequencing and annotation of Brassica cretica.</title>
        <authorList>
            <person name="Studholme D.J."/>
            <person name="Sarris P.F."/>
        </authorList>
    </citation>
    <scope>NUCLEOTIDE SEQUENCE</scope>
    <source>
        <strain evidence="6">PFS-001/15</strain>
        <tissue evidence="6">Leaf</tissue>
    </source>
</reference>
<dbReference type="Pfam" id="PF04072">
    <property type="entry name" value="LCM"/>
    <property type="match status" value="2"/>
</dbReference>
<feature type="region of interest" description="Disordered" evidence="4">
    <location>
        <begin position="233"/>
        <end position="260"/>
    </location>
</feature>
<dbReference type="Proteomes" id="UP000712281">
    <property type="component" value="Unassembled WGS sequence"/>
</dbReference>
<evidence type="ECO:0000313" key="7">
    <source>
        <dbReference type="Proteomes" id="UP000712281"/>
    </source>
</evidence>
<comment type="similarity">
    <text evidence="1">Belongs to the UPF0677 family.</text>
</comment>
<dbReference type="InterPro" id="IPR007213">
    <property type="entry name" value="Ppm1/Ppm2/Tcmp"/>
</dbReference>
<dbReference type="Gene3D" id="3.40.50.150">
    <property type="entry name" value="Vaccinia Virus protein VP39"/>
    <property type="match status" value="2"/>
</dbReference>
<dbReference type="GO" id="GO:0008168">
    <property type="term" value="F:methyltransferase activity"/>
    <property type="evidence" value="ECO:0007669"/>
    <property type="project" value="UniProtKB-KW"/>
</dbReference>
<dbReference type="InterPro" id="IPR026960">
    <property type="entry name" value="RVT-Znf"/>
</dbReference>
<gene>
    <name evidence="6" type="ORF">F2Q68_00025274</name>
</gene>
<dbReference type="GO" id="GO:0032259">
    <property type="term" value="P:methylation"/>
    <property type="evidence" value="ECO:0007669"/>
    <property type="project" value="UniProtKB-KW"/>
</dbReference>
<dbReference type="EMBL" id="QGKW02001911">
    <property type="protein sequence ID" value="KAF2569002.1"/>
    <property type="molecule type" value="Genomic_DNA"/>
</dbReference>
<evidence type="ECO:0000256" key="1">
    <source>
        <dbReference type="ARBA" id="ARBA00008138"/>
    </source>
</evidence>
<evidence type="ECO:0000256" key="2">
    <source>
        <dbReference type="ARBA" id="ARBA00022603"/>
    </source>
</evidence>
<evidence type="ECO:0000256" key="4">
    <source>
        <dbReference type="SAM" id="MobiDB-lite"/>
    </source>
</evidence>
<dbReference type="InterPro" id="IPR011610">
    <property type="entry name" value="SAM_mthyl_Trfase_ML2640-like"/>
</dbReference>
<dbReference type="Pfam" id="PF13966">
    <property type="entry name" value="zf-RVT"/>
    <property type="match status" value="1"/>
</dbReference>
<accession>A0A8S9IIE2</accession>
<evidence type="ECO:0000313" key="6">
    <source>
        <dbReference type="EMBL" id="KAF2569002.1"/>
    </source>
</evidence>
<dbReference type="PANTHER" id="PTHR43619:SF8">
    <property type="entry name" value="LEUCINE CARBOXYL METHYLTRANSFERASE"/>
    <property type="match status" value="1"/>
</dbReference>
<proteinExistence type="inferred from homology"/>
<organism evidence="6 7">
    <name type="scientific">Brassica cretica</name>
    <name type="common">Mustard</name>
    <dbReference type="NCBI Taxonomy" id="69181"/>
    <lineage>
        <taxon>Eukaryota</taxon>
        <taxon>Viridiplantae</taxon>
        <taxon>Streptophyta</taxon>
        <taxon>Embryophyta</taxon>
        <taxon>Tracheophyta</taxon>
        <taxon>Spermatophyta</taxon>
        <taxon>Magnoliopsida</taxon>
        <taxon>eudicotyledons</taxon>
        <taxon>Gunneridae</taxon>
        <taxon>Pentapetalae</taxon>
        <taxon>rosids</taxon>
        <taxon>malvids</taxon>
        <taxon>Brassicales</taxon>
        <taxon>Brassicaceae</taxon>
        <taxon>Brassiceae</taxon>
        <taxon>Brassica</taxon>
    </lineage>
</organism>
<protein>
    <recommendedName>
        <fullName evidence="5">Reverse transcriptase zinc-binding domain-containing protein</fullName>
    </recommendedName>
</protein>
<sequence>APDELVWLKTASGEYSTKSGYRAQSDTLILKEVHDLATSQDWFANVWELNTPEKIKVFLWNSLHDALPVGEQFSIRNITLSSQCPQCTEAELVLCMLFTCGYSQEVWRLSPLATNFEPSLTTTTCEGLDLFRRILSLPPIILGPALRINQDPTIDPNRTRMYTDADWNPSMMCAGLAWIIEDAESSSSHSATSSFVTSPLIAEILMTRNAMISALHCGINSLSVLSDSQTKPLFASGEKEEETMSKIENKKQEEESSTTTNTMAWPDIEEEFVIPELLHIEGVKKLHMSIQNEWDYLQKSACQTAAGRALWKHVIHDPLAHLFAGETHLRNLHTKIQRDRLNNAREVSGVILAVRTLWFDTRIQAALDSFDNDATQVVLLGAGMDARSYRLNCLNKSDVFEVDFPDVLQTKTRLVQAAVSSREELKMTAKSLIEVATDIRDKDWFEKLKKSGFVPEINTVWVLEGILYYLSHTEAMQVLNLIAEKCTVTSTVLLADFMNKPSASLPNSVFHFYSDWPDQLLPSLGFSHVKLSQIGDPDANFGLLHNPLNLFNKLLRLPRTAQIHPDDGTPCCRLYLVEASGSPPPAKSIVNNVSLNCVGDCWQFESKSGFVPEINTVWVLEGILYYLSHTEAMQVLNLIAEKCTVTSTVLLADFMNKPSASLPNSVFHFYSDWPDQLLPSLGFSHVKLSQIGDPDANFGLLHNPLNLFNKLLRLPRTAQIHPDDGTPCCRLYLVEASGSPPPAKSIVNNVSL</sequence>
<dbReference type="SUPFAM" id="SSF53335">
    <property type="entry name" value="S-adenosyl-L-methionine-dependent methyltransferases"/>
    <property type="match status" value="2"/>
</dbReference>
<dbReference type="PANTHER" id="PTHR43619">
    <property type="entry name" value="S-ADENOSYL-L-METHIONINE-DEPENDENT METHYLTRANSFERASE YKTD-RELATED"/>
    <property type="match status" value="1"/>
</dbReference>
<feature type="domain" description="Reverse transcriptase zinc-binding" evidence="5">
    <location>
        <begin position="15"/>
        <end position="107"/>
    </location>
</feature>
<feature type="non-terminal residue" evidence="6">
    <location>
        <position position="752"/>
    </location>
</feature>
<feature type="compositionally biased region" description="Basic and acidic residues" evidence="4">
    <location>
        <begin position="242"/>
        <end position="254"/>
    </location>
</feature>
<dbReference type="AlphaFoldDB" id="A0A8S9IIE2"/>
<comment type="caution">
    <text evidence="6">The sequence shown here is derived from an EMBL/GenBank/DDBJ whole genome shotgun (WGS) entry which is preliminary data.</text>
</comment>
<keyword evidence="2" id="KW-0489">Methyltransferase</keyword>
<name>A0A8S9IIE2_BRACR</name>
<dbReference type="NCBIfam" id="TIGR00027">
    <property type="entry name" value="mthyl_TIGR00027"/>
    <property type="match status" value="1"/>
</dbReference>